<evidence type="ECO:0000259" key="4">
    <source>
        <dbReference type="PROSITE" id="PS50042"/>
    </source>
</evidence>
<dbReference type="RefSeq" id="WP_089656061.1">
    <property type="nucleotide sequence ID" value="NZ_FMYT01000024.1"/>
</dbReference>
<dbReference type="PROSITE" id="PS51063">
    <property type="entry name" value="HTH_CRP_2"/>
    <property type="match status" value="1"/>
</dbReference>
<feature type="domain" description="Cyclic nucleotide-binding" evidence="4">
    <location>
        <begin position="15"/>
        <end position="135"/>
    </location>
</feature>
<dbReference type="CDD" id="cd00038">
    <property type="entry name" value="CAP_ED"/>
    <property type="match status" value="1"/>
</dbReference>
<dbReference type="EMBL" id="FNEH01000022">
    <property type="protein sequence ID" value="SDI99145.1"/>
    <property type="molecule type" value="Genomic_DNA"/>
</dbReference>
<dbReference type="SUPFAM" id="SSF51206">
    <property type="entry name" value="cAMP-binding domain-like"/>
    <property type="match status" value="1"/>
</dbReference>
<dbReference type="Proteomes" id="UP000324896">
    <property type="component" value="Unassembled WGS sequence"/>
</dbReference>
<evidence type="ECO:0000313" key="14">
    <source>
        <dbReference type="Proteomes" id="UP000295758"/>
    </source>
</evidence>
<dbReference type="InterPro" id="IPR050397">
    <property type="entry name" value="Env_Response_Regulators"/>
</dbReference>
<evidence type="ECO:0000313" key="12">
    <source>
        <dbReference type="Proteomes" id="UP000198945"/>
    </source>
</evidence>
<gene>
    <name evidence="10" type="ORF">BY453_12223</name>
    <name evidence="6" type="ORF">SAMN04488597_12418</name>
    <name evidence="7" type="ORF">SAMN04488598_1335</name>
    <name evidence="9" type="ORF">SAMN04515652_13125</name>
    <name evidence="8" type="ORF">SAMN04515654_12219</name>
</gene>
<reference evidence="10 14" key="3">
    <citation type="submission" date="2019-03" db="EMBL/GenBank/DDBJ databases">
        <title>Deep subsurface shale carbon reservoir microbial communities from Ohio and West Virginia, USA.</title>
        <authorList>
            <person name="Wrighton K."/>
        </authorList>
    </citation>
    <scope>NUCLEOTIDE SEQUENCE [LARGE SCALE GENOMIC DNA]</scope>
    <source>
        <strain evidence="10 14">UTICA-S4D12</strain>
    </source>
</reference>
<reference evidence="11 13" key="1">
    <citation type="submission" date="2016-10" db="EMBL/GenBank/DDBJ databases">
        <authorList>
            <person name="Varghese N."/>
            <person name="Submissions S."/>
        </authorList>
    </citation>
    <scope>NUCLEOTIDE SEQUENCE [LARGE SCALE GENOMIC DNA]</scope>
    <source>
        <strain evidence="6 15">WG10</strain>
        <strain evidence="7 13">WG2</strain>
        <strain evidence="9 11">WG5</strain>
    </source>
</reference>
<dbReference type="PROSITE" id="PS00042">
    <property type="entry name" value="HTH_CRP_1"/>
    <property type="match status" value="1"/>
</dbReference>
<dbReference type="SUPFAM" id="SSF46785">
    <property type="entry name" value="Winged helix' DNA-binding domain"/>
    <property type="match status" value="1"/>
</dbReference>
<evidence type="ECO:0000259" key="5">
    <source>
        <dbReference type="PROSITE" id="PS51063"/>
    </source>
</evidence>
<organism evidence="6 15">
    <name type="scientific">Halanaerobium congolense</name>
    <dbReference type="NCBI Taxonomy" id="54121"/>
    <lineage>
        <taxon>Bacteria</taxon>
        <taxon>Bacillati</taxon>
        <taxon>Bacillota</taxon>
        <taxon>Clostridia</taxon>
        <taxon>Halanaerobiales</taxon>
        <taxon>Halanaerobiaceae</taxon>
        <taxon>Halanaerobium</taxon>
    </lineage>
</organism>
<evidence type="ECO:0000313" key="13">
    <source>
        <dbReference type="Proteomes" id="UP000199519"/>
    </source>
</evidence>
<dbReference type="Proteomes" id="UP000198945">
    <property type="component" value="Unassembled WGS sequence"/>
</dbReference>
<dbReference type="Proteomes" id="UP000198612">
    <property type="component" value="Unassembled WGS sequence"/>
</dbReference>
<evidence type="ECO:0000256" key="3">
    <source>
        <dbReference type="ARBA" id="ARBA00023163"/>
    </source>
</evidence>
<dbReference type="InterPro" id="IPR018335">
    <property type="entry name" value="Tscrpt_reg_HTH_Crp-type_CS"/>
</dbReference>
<dbReference type="AlphaFoldDB" id="A0A1G6RN07"/>
<sequence>MENCNHEACVRKVPIFSELDHQKINKLNNLVKQKKFKNGELIYLEGEIGKNIYIIESGLVKLYRSNEEGNQYILRLLKEGDFFGELVLFKEEELSSSAEAVGDCTICMLPKDELEKLIKSSPELSYKLLSAISSRLNKTENKLQSLALEDAKEKTMRLLLELAKESGIKKENGILINLPLSRDGLANLIGTTQETLSRKLSELQQEKIISLQGQKKILIKNA</sequence>
<accession>A0A1G6RN07</accession>
<dbReference type="EMBL" id="FNBJ01000033">
    <property type="protein sequence ID" value="SDF94148.1"/>
    <property type="molecule type" value="Genomic_DNA"/>
</dbReference>
<evidence type="ECO:0000313" key="11">
    <source>
        <dbReference type="Proteomes" id="UP000198612"/>
    </source>
</evidence>
<name>A0A1G6RN07_9FIRM</name>
<evidence type="ECO:0000313" key="8">
    <source>
        <dbReference type="EMBL" id="SDI99145.1"/>
    </source>
</evidence>
<keyword evidence="3" id="KW-0804">Transcription</keyword>
<dbReference type="PRINTS" id="PR00034">
    <property type="entry name" value="HTHCRP"/>
</dbReference>
<dbReference type="InterPro" id="IPR012318">
    <property type="entry name" value="HTH_CRP"/>
</dbReference>
<dbReference type="InterPro" id="IPR018490">
    <property type="entry name" value="cNMP-bd_dom_sf"/>
</dbReference>
<dbReference type="InterPro" id="IPR000595">
    <property type="entry name" value="cNMP-bd_dom"/>
</dbReference>
<dbReference type="GO" id="GO:0003677">
    <property type="term" value="F:DNA binding"/>
    <property type="evidence" value="ECO:0007669"/>
    <property type="project" value="UniProtKB-KW"/>
</dbReference>
<keyword evidence="1" id="KW-0805">Transcription regulation</keyword>
<evidence type="ECO:0000313" key="15">
    <source>
        <dbReference type="Proteomes" id="UP000324896"/>
    </source>
</evidence>
<dbReference type="InterPro" id="IPR036390">
    <property type="entry name" value="WH_DNA-bd_sf"/>
</dbReference>
<dbReference type="EMBL" id="SOAA01000022">
    <property type="protein sequence ID" value="TDS28237.1"/>
    <property type="molecule type" value="Genomic_DNA"/>
</dbReference>
<dbReference type="SMART" id="SM00100">
    <property type="entry name" value="cNMP"/>
    <property type="match status" value="1"/>
</dbReference>
<dbReference type="PROSITE" id="PS50042">
    <property type="entry name" value="CNMP_BINDING_3"/>
    <property type="match status" value="1"/>
</dbReference>
<dbReference type="GO" id="GO:0005829">
    <property type="term" value="C:cytosol"/>
    <property type="evidence" value="ECO:0007669"/>
    <property type="project" value="TreeGrafter"/>
</dbReference>
<dbReference type="Pfam" id="PF00027">
    <property type="entry name" value="cNMP_binding"/>
    <property type="match status" value="1"/>
</dbReference>
<dbReference type="InterPro" id="IPR036388">
    <property type="entry name" value="WH-like_DNA-bd_sf"/>
</dbReference>
<evidence type="ECO:0000313" key="7">
    <source>
        <dbReference type="EMBL" id="SDF94148.1"/>
    </source>
</evidence>
<evidence type="ECO:0000313" key="9">
    <source>
        <dbReference type="EMBL" id="SET15248.1"/>
    </source>
</evidence>
<evidence type="ECO:0000313" key="10">
    <source>
        <dbReference type="EMBL" id="TDS28237.1"/>
    </source>
</evidence>
<dbReference type="EMBL" id="FMYT01000024">
    <property type="protein sequence ID" value="SDD05938.1"/>
    <property type="molecule type" value="Genomic_DNA"/>
</dbReference>
<evidence type="ECO:0000256" key="2">
    <source>
        <dbReference type="ARBA" id="ARBA00023125"/>
    </source>
</evidence>
<protein>
    <submittedName>
        <fullName evidence="6 10">CRP/FNR family transcriptional regulator</fullName>
    </submittedName>
</protein>
<dbReference type="Gene3D" id="2.60.120.10">
    <property type="entry name" value="Jelly Rolls"/>
    <property type="match status" value="1"/>
</dbReference>
<reference evidence="8 12" key="2">
    <citation type="submission" date="2016-10" db="EMBL/GenBank/DDBJ databases">
        <authorList>
            <person name="de Groot N.N."/>
        </authorList>
    </citation>
    <scope>NUCLEOTIDE SEQUENCE [LARGE SCALE GENOMIC DNA]</scope>
    <source>
        <strain evidence="8 12">WG7</strain>
    </source>
</reference>
<keyword evidence="2" id="KW-0238">DNA-binding</keyword>
<keyword evidence="13" id="KW-1185">Reference proteome</keyword>
<dbReference type="Proteomes" id="UP000295758">
    <property type="component" value="Unassembled WGS sequence"/>
</dbReference>
<dbReference type="CDD" id="cd00092">
    <property type="entry name" value="HTH_CRP"/>
    <property type="match status" value="1"/>
</dbReference>
<dbReference type="Proteomes" id="UP000199519">
    <property type="component" value="Unassembled WGS sequence"/>
</dbReference>
<feature type="domain" description="HTH crp-type" evidence="5">
    <location>
        <begin position="149"/>
        <end position="222"/>
    </location>
</feature>
<dbReference type="GO" id="GO:0003700">
    <property type="term" value="F:DNA-binding transcription factor activity"/>
    <property type="evidence" value="ECO:0007669"/>
    <property type="project" value="InterPro"/>
</dbReference>
<dbReference type="Gene3D" id="1.10.10.10">
    <property type="entry name" value="Winged helix-like DNA-binding domain superfamily/Winged helix DNA-binding domain"/>
    <property type="match status" value="1"/>
</dbReference>
<evidence type="ECO:0000313" key="6">
    <source>
        <dbReference type="EMBL" id="SDD05938.1"/>
    </source>
</evidence>
<proteinExistence type="predicted"/>
<dbReference type="Pfam" id="PF13545">
    <property type="entry name" value="HTH_Crp_2"/>
    <property type="match status" value="1"/>
</dbReference>
<evidence type="ECO:0000256" key="1">
    <source>
        <dbReference type="ARBA" id="ARBA00023015"/>
    </source>
</evidence>
<dbReference type="EMBL" id="FOHG01000031">
    <property type="protein sequence ID" value="SET15248.1"/>
    <property type="molecule type" value="Genomic_DNA"/>
</dbReference>
<dbReference type="InterPro" id="IPR014710">
    <property type="entry name" value="RmlC-like_jellyroll"/>
</dbReference>
<dbReference type="PANTHER" id="PTHR24567:SF28">
    <property type="entry name" value="LISTERIOLYSIN REGULATORY PROTEIN"/>
    <property type="match status" value="1"/>
</dbReference>
<dbReference type="SMART" id="SM00419">
    <property type="entry name" value="HTH_CRP"/>
    <property type="match status" value="1"/>
</dbReference>
<dbReference type="PANTHER" id="PTHR24567">
    <property type="entry name" value="CRP FAMILY TRANSCRIPTIONAL REGULATORY PROTEIN"/>
    <property type="match status" value="1"/>
</dbReference>